<evidence type="ECO:0000313" key="4">
    <source>
        <dbReference type="Proteomes" id="UP001295740"/>
    </source>
</evidence>
<feature type="domain" description="Ribosome maturation protein SDO1/SBDS N-terminal" evidence="2">
    <location>
        <begin position="8"/>
        <end position="97"/>
    </location>
</feature>
<proteinExistence type="predicted"/>
<keyword evidence="4" id="KW-1185">Reference proteome</keyword>
<evidence type="ECO:0000313" key="3">
    <source>
        <dbReference type="EMBL" id="CAJ2501700.1"/>
    </source>
</evidence>
<dbReference type="InterPro" id="IPR019783">
    <property type="entry name" value="SDO1/SBDS_N"/>
</dbReference>
<dbReference type="Pfam" id="PF01172">
    <property type="entry name" value="SBDS_N"/>
    <property type="match status" value="1"/>
</dbReference>
<reference evidence="3" key="1">
    <citation type="submission" date="2023-10" db="EMBL/GenBank/DDBJ databases">
        <authorList>
            <person name="Hackl T."/>
        </authorList>
    </citation>
    <scope>NUCLEOTIDE SEQUENCE</scope>
</reference>
<dbReference type="Proteomes" id="UP001295740">
    <property type="component" value="Unassembled WGS sequence"/>
</dbReference>
<comment type="caution">
    <text evidence="3">The sequence shown here is derived from an EMBL/GenBank/DDBJ whole genome shotgun (WGS) entry which is preliminary data.</text>
</comment>
<organism evidence="3 4">
    <name type="scientific">Anthostomella pinea</name>
    <dbReference type="NCBI Taxonomy" id="933095"/>
    <lineage>
        <taxon>Eukaryota</taxon>
        <taxon>Fungi</taxon>
        <taxon>Dikarya</taxon>
        <taxon>Ascomycota</taxon>
        <taxon>Pezizomycotina</taxon>
        <taxon>Sordariomycetes</taxon>
        <taxon>Xylariomycetidae</taxon>
        <taxon>Xylariales</taxon>
        <taxon>Xylariaceae</taxon>
        <taxon>Anthostomella</taxon>
    </lineage>
</organism>
<dbReference type="EMBL" id="CAUWAG010000003">
    <property type="protein sequence ID" value="CAJ2501700.1"/>
    <property type="molecule type" value="Genomic_DNA"/>
</dbReference>
<evidence type="ECO:0000256" key="1">
    <source>
        <dbReference type="SAM" id="MobiDB-lite"/>
    </source>
</evidence>
<dbReference type="AlphaFoldDB" id="A0AAI8VC46"/>
<sequence length="121" mass="13410">MTKGEASQAKVHYKGSEEDYIVFVDDVETFRKWTEDKSVPMAHFISSFKIFVTHKQGTQGQLDGASDQLLDNEFKTHVVEEVIPKILEKGDLQTTTGPGRQAQGGKSESKMTNLVGGQPTH</sequence>
<feature type="region of interest" description="Disordered" evidence="1">
    <location>
        <begin position="89"/>
        <end position="121"/>
    </location>
</feature>
<dbReference type="SUPFAM" id="SSF89895">
    <property type="entry name" value="FYSH domain"/>
    <property type="match status" value="1"/>
</dbReference>
<evidence type="ECO:0000259" key="2">
    <source>
        <dbReference type="Pfam" id="PF01172"/>
    </source>
</evidence>
<name>A0AAI8VC46_9PEZI</name>
<dbReference type="InterPro" id="IPR036786">
    <property type="entry name" value="Ribosome_mat_SBDS_N_sf"/>
</dbReference>
<feature type="compositionally biased region" description="Polar residues" evidence="1">
    <location>
        <begin position="92"/>
        <end position="112"/>
    </location>
</feature>
<dbReference type="Gene3D" id="3.30.1250.10">
    <property type="entry name" value="Ribosome maturation protein SBDS, N-terminal domain"/>
    <property type="match status" value="1"/>
</dbReference>
<protein>
    <submittedName>
        <fullName evidence="3">Uu.00g045530.m01.CDS01</fullName>
    </submittedName>
</protein>
<accession>A0AAI8VC46</accession>
<gene>
    <name evidence="3" type="ORF">KHLLAP_LOCUS2168</name>
</gene>